<dbReference type="AlphaFoldDB" id="A0A7J7NLW8"/>
<accession>A0A7J7NLW8</accession>
<gene>
    <name evidence="1" type="ORF">GIB67_011572</name>
</gene>
<sequence>MVEERDMLVCHLMLKGYSEEEVDAIKADTYVEEGDDEEVEVAGVMDGLDSVSHQMVLDNQGDDIKLPEGDNEKVELDSAHSREDDVLECNREFAKELDRIREANENKEDQHVKVHFKLVEETQAVSDLNHKVKEKDAKIGKGLKELAEMTEHAAKHQSWIDVLMVK</sequence>
<proteinExistence type="predicted"/>
<evidence type="ECO:0000313" key="1">
    <source>
        <dbReference type="EMBL" id="KAF6168187.1"/>
    </source>
</evidence>
<dbReference type="Proteomes" id="UP000541444">
    <property type="component" value="Unassembled WGS sequence"/>
</dbReference>
<feature type="non-terminal residue" evidence="1">
    <location>
        <position position="1"/>
    </location>
</feature>
<keyword evidence="2" id="KW-1185">Reference proteome</keyword>
<reference evidence="1 2" key="1">
    <citation type="journal article" date="2020" name="IScience">
        <title>Genome Sequencing of the Endangered Kingdonia uniflora (Circaeasteraceae, Ranunculales) Reveals Potential Mechanisms of Evolutionary Specialization.</title>
        <authorList>
            <person name="Sun Y."/>
            <person name="Deng T."/>
            <person name="Zhang A."/>
            <person name="Moore M.J."/>
            <person name="Landis J.B."/>
            <person name="Lin N."/>
            <person name="Zhang H."/>
            <person name="Zhang X."/>
            <person name="Huang J."/>
            <person name="Zhang X."/>
            <person name="Sun H."/>
            <person name="Wang H."/>
        </authorList>
    </citation>
    <scope>NUCLEOTIDE SEQUENCE [LARGE SCALE GENOMIC DNA]</scope>
    <source>
        <strain evidence="1">TB1705</strain>
        <tissue evidence="1">Leaf</tissue>
    </source>
</reference>
<dbReference type="EMBL" id="JACGCM010000704">
    <property type="protein sequence ID" value="KAF6168187.1"/>
    <property type="molecule type" value="Genomic_DNA"/>
</dbReference>
<name>A0A7J7NLW8_9MAGN</name>
<comment type="caution">
    <text evidence="1">The sequence shown here is derived from an EMBL/GenBank/DDBJ whole genome shotgun (WGS) entry which is preliminary data.</text>
</comment>
<protein>
    <submittedName>
        <fullName evidence="1">Uncharacterized protein</fullName>
    </submittedName>
</protein>
<organism evidence="1 2">
    <name type="scientific">Kingdonia uniflora</name>
    <dbReference type="NCBI Taxonomy" id="39325"/>
    <lineage>
        <taxon>Eukaryota</taxon>
        <taxon>Viridiplantae</taxon>
        <taxon>Streptophyta</taxon>
        <taxon>Embryophyta</taxon>
        <taxon>Tracheophyta</taxon>
        <taxon>Spermatophyta</taxon>
        <taxon>Magnoliopsida</taxon>
        <taxon>Ranunculales</taxon>
        <taxon>Circaeasteraceae</taxon>
        <taxon>Kingdonia</taxon>
    </lineage>
</organism>
<evidence type="ECO:0000313" key="2">
    <source>
        <dbReference type="Proteomes" id="UP000541444"/>
    </source>
</evidence>